<dbReference type="Pfam" id="PF04127">
    <property type="entry name" value="DFP"/>
    <property type="match status" value="1"/>
</dbReference>
<comment type="cofactor">
    <cofactor evidence="3">
        <name>Mg(2+)</name>
        <dbReference type="ChEBI" id="CHEBI:18420"/>
    </cofactor>
</comment>
<evidence type="ECO:0000259" key="6">
    <source>
        <dbReference type="Pfam" id="PF04127"/>
    </source>
</evidence>
<comment type="pathway">
    <text evidence="3 4">Cofactor biosynthesis; coenzyme A biosynthesis; CoA from (R)-pantothenate: step 3/5.</text>
</comment>
<comment type="cofactor">
    <cofactor evidence="3">
        <name>FMN</name>
        <dbReference type="ChEBI" id="CHEBI:58210"/>
    </cofactor>
    <text evidence="3">Binds 1 FMN per subunit.</text>
</comment>
<dbReference type="AlphaFoldDB" id="A0A073IPM9"/>
<dbReference type="GO" id="GO:0015941">
    <property type="term" value="P:pantothenate catabolic process"/>
    <property type="evidence" value="ECO:0007669"/>
    <property type="project" value="InterPro"/>
</dbReference>
<dbReference type="GO" id="GO:0004633">
    <property type="term" value="F:phosphopantothenoylcysteine decarboxylase activity"/>
    <property type="evidence" value="ECO:0007669"/>
    <property type="project" value="UniProtKB-UniRule"/>
</dbReference>
<dbReference type="GO" id="GO:0004632">
    <property type="term" value="F:phosphopantothenate--cysteine ligase activity"/>
    <property type="evidence" value="ECO:0007669"/>
    <property type="project" value="UniProtKB-UniRule"/>
</dbReference>
<comment type="pathway">
    <text evidence="3 4">Cofactor biosynthesis; coenzyme A biosynthesis; CoA from (R)-pantothenate: step 2/5.</text>
</comment>
<dbReference type="InterPro" id="IPR007085">
    <property type="entry name" value="DNA/pantothenate-metab_flavo_C"/>
</dbReference>
<dbReference type="EC" id="6.3.2.5" evidence="3"/>
<comment type="function">
    <text evidence="3">Catalyzes two sequential steps in the biosynthesis of coenzyme A. In the first step cysteine is conjugated to 4'-phosphopantothenate to form 4-phosphopantothenoylcysteine. In the second step the latter compound is decarboxylated to form 4'-phosphopantotheine.</text>
</comment>
<comment type="similarity">
    <text evidence="3 4">In the C-terminal section; belongs to the PPC synthetase family.</text>
</comment>
<evidence type="ECO:0000256" key="4">
    <source>
        <dbReference type="RuleBase" id="RU364078"/>
    </source>
</evidence>
<keyword evidence="3 4" id="KW-0288">FMN</keyword>
<keyword evidence="3" id="KW-0460">Magnesium</keyword>
<keyword evidence="3 4" id="KW-0285">Flavoprotein</keyword>
<evidence type="ECO:0000256" key="1">
    <source>
        <dbReference type="ARBA" id="ARBA00022793"/>
    </source>
</evidence>
<feature type="domain" description="DNA/pantothenate metabolism flavoprotein C-terminal" evidence="6">
    <location>
        <begin position="188"/>
        <end position="398"/>
    </location>
</feature>
<protein>
    <recommendedName>
        <fullName evidence="3">Coenzyme A biosynthesis bifunctional protein CoaBC</fullName>
    </recommendedName>
    <alternativeName>
        <fullName evidence="3">DNA/pantothenate metabolism flavoprotein</fullName>
    </alternativeName>
    <alternativeName>
        <fullName evidence="3">Phosphopantothenoylcysteine synthetase/decarboxylase</fullName>
        <shortName evidence="3">PPCS-PPCDC</shortName>
    </alternativeName>
    <domain>
        <recommendedName>
            <fullName evidence="3">Phosphopantothenoylcysteine decarboxylase</fullName>
            <shortName evidence="3">PPC decarboxylase</shortName>
            <shortName evidence="3">PPC-DC</shortName>
            <ecNumber evidence="3">4.1.1.36</ecNumber>
        </recommendedName>
        <alternativeName>
            <fullName evidence="3">CoaC</fullName>
        </alternativeName>
    </domain>
    <domain>
        <recommendedName>
            <fullName evidence="3">Phosphopantothenate--cysteine ligase</fullName>
            <ecNumber evidence="3">6.3.2.5</ecNumber>
        </recommendedName>
        <alternativeName>
            <fullName evidence="3">CoaB</fullName>
        </alternativeName>
        <alternativeName>
            <fullName evidence="3">Phosphopantothenoylcysteine synthetase</fullName>
            <shortName evidence="3">PPC synthetase</shortName>
            <shortName evidence="3">PPC-S</shortName>
        </alternativeName>
    </domain>
</protein>
<keyword evidence="1 3" id="KW-0210">Decarboxylase</keyword>
<dbReference type="PANTHER" id="PTHR14359:SF6">
    <property type="entry name" value="PHOSPHOPANTOTHENOYLCYSTEINE DECARBOXYLASE"/>
    <property type="match status" value="1"/>
</dbReference>
<keyword evidence="3" id="KW-0479">Metal-binding</keyword>
<dbReference type="OrthoDB" id="9802554at2"/>
<name>A0A073IPM9_9BACT</name>
<dbReference type="NCBIfam" id="TIGR00521">
    <property type="entry name" value="coaBC_dfp"/>
    <property type="match status" value="1"/>
</dbReference>
<sequence>MKPPRSKILFGVTGGIAAYKAPELLHGWVKMGCEVETLLTQAAEEFVSPMVLATLSKRRVWRERDFLSAEYGWQIPHISLTDWADIFVVAPATANALRVAAEGDGSTLLGSALLANKKPLLMFPAMNVNMLSSEAVRRHILTLTERGAVVVDPESGVLACGCDGKGRLPSAEVINDYVKMALCDKKELRGLKVAVTAGPTHEYIDPVRFISNPSSGKMGYAIARAAFQRGADVTLISGPSALRPPAGIRIVNVVSAEEMFDACMEAQKSADMIVKAAAVGDYRPARRAEQKIKRGASGGLTLELVQNRDIAAALGKIKRSGQILIGFAAETQHVAENARRKMAEKNLDLIVSNDVSAAGAGFASDTNAITIFRRGGEAESFSGTKEEAAHRILDAAAELIVDR</sequence>
<dbReference type="GO" id="GO:0015937">
    <property type="term" value="P:coenzyme A biosynthetic process"/>
    <property type="evidence" value="ECO:0007669"/>
    <property type="project" value="UniProtKB-UniRule"/>
</dbReference>
<proteinExistence type="inferred from homology"/>
<feature type="domain" description="Flavoprotein" evidence="5">
    <location>
        <begin position="7"/>
        <end position="150"/>
    </location>
</feature>
<dbReference type="GeneID" id="90984344"/>
<keyword evidence="3" id="KW-0511">Multifunctional enzyme</keyword>
<dbReference type="Gene3D" id="3.40.50.1950">
    <property type="entry name" value="Flavin prenyltransferase-like"/>
    <property type="match status" value="1"/>
</dbReference>
<evidence type="ECO:0000256" key="3">
    <source>
        <dbReference type="HAMAP-Rule" id="MF_02225"/>
    </source>
</evidence>
<comment type="catalytic activity">
    <reaction evidence="3 4">
        <text>(R)-4'-phosphopantothenate + L-cysteine + CTP = N-[(R)-4-phosphopantothenoyl]-L-cysteine + CMP + diphosphate + H(+)</text>
        <dbReference type="Rhea" id="RHEA:19397"/>
        <dbReference type="ChEBI" id="CHEBI:10986"/>
        <dbReference type="ChEBI" id="CHEBI:15378"/>
        <dbReference type="ChEBI" id="CHEBI:33019"/>
        <dbReference type="ChEBI" id="CHEBI:35235"/>
        <dbReference type="ChEBI" id="CHEBI:37563"/>
        <dbReference type="ChEBI" id="CHEBI:59458"/>
        <dbReference type="ChEBI" id="CHEBI:60377"/>
        <dbReference type="EC" id="6.3.2.5"/>
    </reaction>
</comment>
<keyword evidence="3 4" id="KW-0436">Ligase</keyword>
<gene>
    <name evidence="3" type="primary">coaBC</name>
    <name evidence="7" type="ORF">EH55_09490</name>
</gene>
<evidence type="ECO:0000259" key="5">
    <source>
        <dbReference type="Pfam" id="PF02441"/>
    </source>
</evidence>
<keyword evidence="2 3" id="KW-0456">Lyase</keyword>
<dbReference type="Gene3D" id="3.40.50.10300">
    <property type="entry name" value="CoaB-like"/>
    <property type="match status" value="1"/>
</dbReference>
<feature type="binding site" evidence="3">
    <location>
        <position position="327"/>
    </location>
    <ligand>
        <name>CTP</name>
        <dbReference type="ChEBI" id="CHEBI:37563"/>
    </ligand>
</feature>
<feature type="binding site" evidence="3">
    <location>
        <position position="345"/>
    </location>
    <ligand>
        <name>CTP</name>
        <dbReference type="ChEBI" id="CHEBI:37563"/>
    </ligand>
</feature>
<feature type="active site" description="Proton donor" evidence="3">
    <location>
        <position position="160"/>
    </location>
</feature>
<evidence type="ECO:0000313" key="7">
    <source>
        <dbReference type="EMBL" id="KEJ91431.1"/>
    </source>
</evidence>
<feature type="region of interest" description="Phosphopantothenate--cysteine ligase" evidence="3">
    <location>
        <begin position="193"/>
        <end position="403"/>
    </location>
</feature>
<comment type="function">
    <text evidence="4">Catalyzes two steps in the biosynthesis of coenzyme A. In the first step cysteine is conjugated to 4'-phosphopantothenate to form 4-phosphopantothenoylcysteine, in the latter compound is decarboxylated to form 4'-phosphopantotheine.</text>
</comment>
<reference evidence="7 8" key="1">
    <citation type="submission" date="2014-04" db="EMBL/GenBank/DDBJ databases">
        <title>Draft Genome Sequence of Synergistes jonesii.</title>
        <authorList>
            <person name="Coil D.A."/>
            <person name="Eisen J.A."/>
            <person name="Holland-Moritz H.E."/>
        </authorList>
    </citation>
    <scope>NUCLEOTIDE SEQUENCE [LARGE SCALE GENOMIC DNA]</scope>
    <source>
        <strain evidence="7 8">78-1</strain>
    </source>
</reference>
<dbReference type="GO" id="GO:0071513">
    <property type="term" value="C:phosphopantothenoylcysteine decarboxylase complex"/>
    <property type="evidence" value="ECO:0007669"/>
    <property type="project" value="TreeGrafter"/>
</dbReference>
<dbReference type="RefSeq" id="WP_037977802.1">
    <property type="nucleotide sequence ID" value="NZ_JAWRIX010000022.1"/>
</dbReference>
<organism evidence="7 8">
    <name type="scientific">Synergistes jonesii</name>
    <dbReference type="NCBI Taxonomy" id="2754"/>
    <lineage>
        <taxon>Bacteria</taxon>
        <taxon>Thermotogati</taxon>
        <taxon>Synergistota</taxon>
        <taxon>Synergistia</taxon>
        <taxon>Synergistales</taxon>
        <taxon>Synergistaceae</taxon>
        <taxon>Synergistes</taxon>
    </lineage>
</organism>
<dbReference type="SUPFAM" id="SSF102645">
    <property type="entry name" value="CoaB-like"/>
    <property type="match status" value="1"/>
</dbReference>
<dbReference type="EMBL" id="JMKI01000047">
    <property type="protein sequence ID" value="KEJ91431.1"/>
    <property type="molecule type" value="Genomic_DNA"/>
</dbReference>
<feature type="binding site" evidence="3">
    <location>
        <position position="291"/>
    </location>
    <ligand>
        <name>CTP</name>
        <dbReference type="ChEBI" id="CHEBI:37563"/>
    </ligand>
</feature>
<dbReference type="Pfam" id="PF02441">
    <property type="entry name" value="Flavoprotein"/>
    <property type="match status" value="1"/>
</dbReference>
<dbReference type="Proteomes" id="UP000027665">
    <property type="component" value="Unassembled WGS sequence"/>
</dbReference>
<feature type="region of interest" description="Phosphopantothenoylcysteine decarboxylase" evidence="3">
    <location>
        <begin position="1"/>
        <end position="192"/>
    </location>
</feature>
<comment type="similarity">
    <text evidence="3 4">In the N-terminal section; belongs to the HFCD (homo-oligomeric flavin containing Cys decarboxylase) superfamily.</text>
</comment>
<dbReference type="SUPFAM" id="SSF52507">
    <property type="entry name" value="Homo-oligomeric flavin-containing Cys decarboxylases, HFCD"/>
    <property type="match status" value="1"/>
</dbReference>
<dbReference type="UniPathway" id="UPA00241">
    <property type="reaction ID" value="UER00353"/>
</dbReference>
<dbReference type="InterPro" id="IPR035929">
    <property type="entry name" value="CoaB-like_sf"/>
</dbReference>
<dbReference type="eggNOG" id="COG0452">
    <property type="taxonomic scope" value="Bacteria"/>
</dbReference>
<evidence type="ECO:0000256" key="2">
    <source>
        <dbReference type="ARBA" id="ARBA00023239"/>
    </source>
</evidence>
<dbReference type="PATRIC" id="fig|2754.20.peg.872"/>
<comment type="caution">
    <text evidence="7">The sequence shown here is derived from an EMBL/GenBank/DDBJ whole genome shotgun (WGS) entry which is preliminary data.</text>
</comment>
<dbReference type="GO" id="GO:0046872">
    <property type="term" value="F:metal ion binding"/>
    <property type="evidence" value="ECO:0007669"/>
    <property type="project" value="UniProtKB-KW"/>
</dbReference>
<dbReference type="HAMAP" id="MF_02225">
    <property type="entry name" value="CoaBC"/>
    <property type="match status" value="1"/>
</dbReference>
<comment type="catalytic activity">
    <reaction evidence="3 4">
        <text>N-[(R)-4-phosphopantothenoyl]-L-cysteine + H(+) = (R)-4'-phosphopantetheine + CO2</text>
        <dbReference type="Rhea" id="RHEA:16793"/>
        <dbReference type="ChEBI" id="CHEBI:15378"/>
        <dbReference type="ChEBI" id="CHEBI:16526"/>
        <dbReference type="ChEBI" id="CHEBI:59458"/>
        <dbReference type="ChEBI" id="CHEBI:61723"/>
        <dbReference type="EC" id="4.1.1.36"/>
    </reaction>
</comment>
<dbReference type="InterPro" id="IPR036551">
    <property type="entry name" value="Flavin_trans-like"/>
</dbReference>
<accession>A0A073IPM9</accession>
<feature type="binding site" evidence="3">
    <location>
        <position position="341"/>
    </location>
    <ligand>
        <name>CTP</name>
        <dbReference type="ChEBI" id="CHEBI:37563"/>
    </ligand>
</feature>
<keyword evidence="8" id="KW-1185">Reference proteome</keyword>
<dbReference type="PANTHER" id="PTHR14359">
    <property type="entry name" value="HOMO-OLIGOMERIC FLAVIN CONTAINING CYS DECARBOXYLASE FAMILY"/>
    <property type="match status" value="1"/>
</dbReference>
<dbReference type="GO" id="GO:0010181">
    <property type="term" value="F:FMN binding"/>
    <property type="evidence" value="ECO:0007669"/>
    <property type="project" value="UniProtKB-UniRule"/>
</dbReference>
<evidence type="ECO:0000313" key="8">
    <source>
        <dbReference type="Proteomes" id="UP000027665"/>
    </source>
</evidence>
<comment type="caution">
    <text evidence="3">Lacks conserved residue(s) required for the propagation of feature annotation.</text>
</comment>
<dbReference type="STRING" id="2754.EH55_09490"/>
<dbReference type="InterPro" id="IPR003382">
    <property type="entry name" value="Flavoprotein"/>
</dbReference>
<dbReference type="InterPro" id="IPR005252">
    <property type="entry name" value="CoaBC"/>
</dbReference>
<feature type="binding site" evidence="3">
    <location>
        <position position="281"/>
    </location>
    <ligand>
        <name>CTP</name>
        <dbReference type="ChEBI" id="CHEBI:37563"/>
    </ligand>
</feature>
<dbReference type="EC" id="4.1.1.36" evidence="3"/>